<keyword evidence="3" id="KW-1185">Reference proteome</keyword>
<feature type="region of interest" description="Disordered" evidence="1">
    <location>
        <begin position="1"/>
        <end position="28"/>
    </location>
</feature>
<proteinExistence type="predicted"/>
<dbReference type="OrthoDB" id="2654042at2"/>
<dbReference type="AlphaFoldDB" id="A0A0D5NF25"/>
<organism evidence="2 3">
    <name type="scientific">Paenibacillus beijingensis</name>
    <dbReference type="NCBI Taxonomy" id="1126833"/>
    <lineage>
        <taxon>Bacteria</taxon>
        <taxon>Bacillati</taxon>
        <taxon>Bacillota</taxon>
        <taxon>Bacilli</taxon>
        <taxon>Bacillales</taxon>
        <taxon>Paenibacillaceae</taxon>
        <taxon>Paenibacillus</taxon>
    </lineage>
</organism>
<evidence type="ECO:0000313" key="2">
    <source>
        <dbReference type="EMBL" id="AJY73582.1"/>
    </source>
</evidence>
<reference evidence="2 3" key="1">
    <citation type="journal article" date="2015" name="J. Biotechnol.">
        <title>Complete genome sequence of Paenibacillus beijingensis 7188(T) (=DSM 24997(T)), a novel rhizobacterium from jujube garden soil.</title>
        <authorList>
            <person name="Kwak Y."/>
            <person name="Shin J.H."/>
        </authorList>
    </citation>
    <scope>NUCLEOTIDE SEQUENCE [LARGE SCALE GENOMIC DNA]</scope>
    <source>
        <strain evidence="2 3">DSM 24997</strain>
    </source>
</reference>
<evidence type="ECO:0000256" key="1">
    <source>
        <dbReference type="SAM" id="MobiDB-lite"/>
    </source>
</evidence>
<dbReference type="EMBL" id="CP011058">
    <property type="protein sequence ID" value="AJY73582.1"/>
    <property type="molecule type" value="Genomic_DNA"/>
</dbReference>
<name>A0A0D5NF25_9BACL</name>
<evidence type="ECO:0000313" key="3">
    <source>
        <dbReference type="Proteomes" id="UP000032633"/>
    </source>
</evidence>
<feature type="compositionally biased region" description="Basic and acidic residues" evidence="1">
    <location>
        <begin position="18"/>
        <end position="28"/>
    </location>
</feature>
<reference evidence="3" key="2">
    <citation type="submission" date="2015-03" db="EMBL/GenBank/DDBJ databases">
        <title>Genome sequence of Paenibacillus beijingensis strain DSM 24997T.</title>
        <authorList>
            <person name="Kwak Y."/>
            <person name="Shin J.-H."/>
        </authorList>
    </citation>
    <scope>NUCLEOTIDE SEQUENCE [LARGE SCALE GENOMIC DNA]</scope>
    <source>
        <strain evidence="3">DSM 24997</strain>
    </source>
</reference>
<dbReference type="HOGENOM" id="CLU_1282182_0_0_9"/>
<sequence>MDIREGGPPMTTDNNLTEEQKQENANREEEAKQIILGVYQRTMQTLQAEFENYSVEGQIINNGNYGPLYAFQLTDQAGHIYSCGFFINELLEKYRGGGDAGEWLSSFYVELMRGGESRPLPQPPQSEDEAKQLFDGHIVPHCAGALREEFAPEQVYVDLDIHEQAGPVLEAGFPSIKEGNNVCAMPFHFLLTLYLLNRDPADPLVQGLYKIREEHGLE</sequence>
<gene>
    <name evidence="2" type="ORF">VN24_01735</name>
</gene>
<protein>
    <submittedName>
        <fullName evidence="2">Uncharacterized protein</fullName>
    </submittedName>
</protein>
<dbReference type="Proteomes" id="UP000032633">
    <property type="component" value="Chromosome"/>
</dbReference>
<accession>A0A0D5NF25</accession>
<dbReference type="PATRIC" id="fig|1126833.4.peg.384"/>
<dbReference type="KEGG" id="pbj:VN24_01735"/>